<keyword evidence="3" id="KW-1185">Reference proteome</keyword>
<evidence type="ECO:0000256" key="1">
    <source>
        <dbReference type="SAM" id="MobiDB-lite"/>
    </source>
</evidence>
<dbReference type="EMBL" id="JANPWB010000008">
    <property type="protein sequence ID" value="KAJ1167129.1"/>
    <property type="molecule type" value="Genomic_DNA"/>
</dbReference>
<accession>A0AAV7SSQ9</accession>
<name>A0AAV7SSQ9_PLEWA</name>
<feature type="region of interest" description="Disordered" evidence="1">
    <location>
        <begin position="1"/>
        <end position="22"/>
    </location>
</feature>
<organism evidence="2 3">
    <name type="scientific">Pleurodeles waltl</name>
    <name type="common">Iberian ribbed newt</name>
    <dbReference type="NCBI Taxonomy" id="8319"/>
    <lineage>
        <taxon>Eukaryota</taxon>
        <taxon>Metazoa</taxon>
        <taxon>Chordata</taxon>
        <taxon>Craniata</taxon>
        <taxon>Vertebrata</taxon>
        <taxon>Euteleostomi</taxon>
        <taxon>Amphibia</taxon>
        <taxon>Batrachia</taxon>
        <taxon>Caudata</taxon>
        <taxon>Salamandroidea</taxon>
        <taxon>Salamandridae</taxon>
        <taxon>Pleurodelinae</taxon>
        <taxon>Pleurodeles</taxon>
    </lineage>
</organism>
<proteinExistence type="predicted"/>
<gene>
    <name evidence="2" type="ORF">NDU88_007522</name>
</gene>
<dbReference type="Proteomes" id="UP001066276">
    <property type="component" value="Chromosome 4_2"/>
</dbReference>
<feature type="region of interest" description="Disordered" evidence="1">
    <location>
        <begin position="41"/>
        <end position="74"/>
    </location>
</feature>
<sequence>MVVAPPTAHRATAQGPPDNALTQRSRIQTTAYLRKVRPACLSKPPRTDRLPPTPTTCTAASCTQRPHQEGVRAR</sequence>
<evidence type="ECO:0000313" key="2">
    <source>
        <dbReference type="EMBL" id="KAJ1167129.1"/>
    </source>
</evidence>
<dbReference type="AlphaFoldDB" id="A0AAV7SSQ9"/>
<evidence type="ECO:0000313" key="3">
    <source>
        <dbReference type="Proteomes" id="UP001066276"/>
    </source>
</evidence>
<comment type="caution">
    <text evidence="2">The sequence shown here is derived from an EMBL/GenBank/DDBJ whole genome shotgun (WGS) entry which is preliminary data.</text>
</comment>
<protein>
    <submittedName>
        <fullName evidence="2">Uncharacterized protein</fullName>
    </submittedName>
</protein>
<reference evidence="2" key="1">
    <citation type="journal article" date="2022" name="bioRxiv">
        <title>Sequencing and chromosome-scale assembly of the giantPleurodeles waltlgenome.</title>
        <authorList>
            <person name="Brown T."/>
            <person name="Elewa A."/>
            <person name="Iarovenko S."/>
            <person name="Subramanian E."/>
            <person name="Araus A.J."/>
            <person name="Petzold A."/>
            <person name="Susuki M."/>
            <person name="Suzuki K.-i.T."/>
            <person name="Hayashi T."/>
            <person name="Toyoda A."/>
            <person name="Oliveira C."/>
            <person name="Osipova E."/>
            <person name="Leigh N.D."/>
            <person name="Simon A."/>
            <person name="Yun M.H."/>
        </authorList>
    </citation>
    <scope>NUCLEOTIDE SEQUENCE</scope>
    <source>
        <strain evidence="2">20211129_DDA</strain>
        <tissue evidence="2">Liver</tissue>
    </source>
</reference>